<comment type="similarity">
    <text evidence="1">Belongs to the peptidase C2 family.</text>
</comment>
<dbReference type="Pfam" id="PF00648">
    <property type="entry name" value="Peptidase_C2"/>
    <property type="match status" value="1"/>
</dbReference>
<dbReference type="PROSITE" id="PS00139">
    <property type="entry name" value="THIOL_PROTEASE_CYS"/>
    <property type="match status" value="1"/>
</dbReference>
<sequence length="490" mass="56294">QDFEKLRSECLAKGTLFEDPEFPATESSLHLEQPKPYVWKRPKEIFDDPAFFVDGASRFDVKQGELGDCWMLAALACLTSKEELFRRVVPDGQSFKENYAGIFHFKFWQYDRWVDVVIDDRLPTIEGRLYFMHSSQCNELWSALLEKAYAKMYGSYGALVSGNEAEAMADFTGGVVEVYDLADNQPPVNFYNIMLKAYQRSALITCSINNNPEDIEGVTELGLVLGHAFSITSIRYVKTRTSNRVPLLRVRNPWGRKVEWRGTWSDKSEAWNSLTEETKKELGMKCAEDGEFWMSYKDFIKHFQRIEICYLCPCSLDERDLGDGVQKWWQMYSFEGEWVRGVSSGGTSYHRGTFCYNPQYTINLIEPDEEDGAECTVIVALTLKNKRRMGNFIKLIGFDIYELNDVDSLTKPLGNEFFTLQDAVHTTEPANRRDVVATLQLTVGTYLIVPWTIILGDEGKFLLRVFSGEKNHTRAPLVYIKLLCLFFCIS</sequence>
<keyword evidence="3 6" id="KW-0378">Hydrolase</keyword>
<dbReference type="Proteomes" id="UP001558652">
    <property type="component" value="Unassembled WGS sequence"/>
</dbReference>
<dbReference type="InterPro" id="IPR022683">
    <property type="entry name" value="Calpain_III"/>
</dbReference>
<dbReference type="GO" id="GO:0008234">
    <property type="term" value="F:cysteine-type peptidase activity"/>
    <property type="evidence" value="ECO:0007669"/>
    <property type="project" value="UniProtKB-UniRule"/>
</dbReference>
<dbReference type="InterPro" id="IPR036213">
    <property type="entry name" value="Calpain_III_sf"/>
</dbReference>
<dbReference type="PANTHER" id="PTHR10183">
    <property type="entry name" value="CALPAIN"/>
    <property type="match status" value="1"/>
</dbReference>
<evidence type="ECO:0000313" key="8">
    <source>
        <dbReference type="EMBL" id="KAL1124153.1"/>
    </source>
</evidence>
<dbReference type="SUPFAM" id="SSF49758">
    <property type="entry name" value="Calpain large subunit, middle domain (domain III)"/>
    <property type="match status" value="1"/>
</dbReference>
<dbReference type="PANTHER" id="PTHR10183:SF433">
    <property type="entry name" value="CALPAIN-A-RELATED"/>
    <property type="match status" value="1"/>
</dbReference>
<keyword evidence="2 6" id="KW-0645">Protease</keyword>
<dbReference type="PROSITE" id="PS50203">
    <property type="entry name" value="CALPAIN_CAT"/>
    <property type="match status" value="1"/>
</dbReference>
<evidence type="ECO:0000256" key="4">
    <source>
        <dbReference type="ARBA" id="ARBA00022807"/>
    </source>
</evidence>
<feature type="active site" evidence="5 6">
    <location>
        <position position="69"/>
    </location>
</feature>
<dbReference type="SMART" id="SM00720">
    <property type="entry name" value="calpain_III"/>
    <property type="match status" value="1"/>
</dbReference>
<feature type="active site" evidence="5 6">
    <location>
        <position position="252"/>
    </location>
</feature>
<name>A0ABD0YSH5_9HEMI</name>
<dbReference type="InterPro" id="IPR001300">
    <property type="entry name" value="Peptidase_C2_calpain_cat"/>
</dbReference>
<dbReference type="GO" id="GO:0006508">
    <property type="term" value="P:proteolysis"/>
    <property type="evidence" value="ECO:0007669"/>
    <property type="project" value="UniProtKB-KW"/>
</dbReference>
<dbReference type="InterPro" id="IPR038765">
    <property type="entry name" value="Papain-like_cys_pep_sf"/>
</dbReference>
<dbReference type="EMBL" id="JBFDAA010000011">
    <property type="protein sequence ID" value="KAL1124153.1"/>
    <property type="molecule type" value="Genomic_DNA"/>
</dbReference>
<dbReference type="CDD" id="cd00044">
    <property type="entry name" value="CysPc"/>
    <property type="match status" value="1"/>
</dbReference>
<dbReference type="Pfam" id="PF01067">
    <property type="entry name" value="Calpain_III"/>
    <property type="match status" value="1"/>
</dbReference>
<dbReference type="InterPro" id="IPR000169">
    <property type="entry name" value="Pept_cys_AS"/>
</dbReference>
<dbReference type="SUPFAM" id="SSF54001">
    <property type="entry name" value="Cysteine proteinases"/>
    <property type="match status" value="1"/>
</dbReference>
<keyword evidence="4 6" id="KW-0788">Thiol protease</keyword>
<dbReference type="Gene3D" id="3.90.70.10">
    <property type="entry name" value="Cysteine proteinases"/>
    <property type="match status" value="1"/>
</dbReference>
<dbReference type="FunFam" id="3.90.70.10:FF:000001">
    <property type="entry name" value="Calpain-1 catalytic subunit"/>
    <property type="match status" value="1"/>
</dbReference>
<feature type="non-terminal residue" evidence="8">
    <location>
        <position position="1"/>
    </location>
</feature>
<evidence type="ECO:0000259" key="7">
    <source>
        <dbReference type="PROSITE" id="PS50203"/>
    </source>
</evidence>
<dbReference type="InterPro" id="IPR022684">
    <property type="entry name" value="Calpain_cysteine_protease"/>
</dbReference>
<evidence type="ECO:0000313" key="9">
    <source>
        <dbReference type="Proteomes" id="UP001558652"/>
    </source>
</evidence>
<evidence type="ECO:0000256" key="2">
    <source>
        <dbReference type="ARBA" id="ARBA00022670"/>
    </source>
</evidence>
<evidence type="ECO:0000256" key="1">
    <source>
        <dbReference type="ARBA" id="ARBA00007623"/>
    </source>
</evidence>
<keyword evidence="9" id="KW-1185">Reference proteome</keyword>
<dbReference type="PRINTS" id="PR00704">
    <property type="entry name" value="CALPAIN"/>
</dbReference>
<gene>
    <name evidence="8" type="ORF">AAG570_001923</name>
</gene>
<dbReference type="AlphaFoldDB" id="A0ABD0YSH5"/>
<proteinExistence type="inferred from homology"/>
<feature type="domain" description="Calpain catalytic" evidence="7">
    <location>
        <begin position="16"/>
        <end position="312"/>
    </location>
</feature>
<reference evidence="8 9" key="1">
    <citation type="submission" date="2024-07" db="EMBL/GenBank/DDBJ databases">
        <title>Chromosome-level genome assembly of the water stick insect Ranatra chinensis (Heteroptera: Nepidae).</title>
        <authorList>
            <person name="Liu X."/>
        </authorList>
    </citation>
    <scope>NUCLEOTIDE SEQUENCE [LARGE SCALE GENOMIC DNA]</scope>
    <source>
        <strain evidence="8">Cailab_2021Rc</strain>
        <tissue evidence="8">Muscle</tissue>
    </source>
</reference>
<dbReference type="SMART" id="SM00230">
    <property type="entry name" value="CysPc"/>
    <property type="match status" value="1"/>
</dbReference>
<evidence type="ECO:0000256" key="6">
    <source>
        <dbReference type="PROSITE-ProRule" id="PRU00239"/>
    </source>
</evidence>
<accession>A0ABD0YSH5</accession>
<comment type="caution">
    <text evidence="8">The sequence shown here is derived from an EMBL/GenBank/DDBJ whole genome shotgun (WGS) entry which is preliminary data.</text>
</comment>
<evidence type="ECO:0000256" key="5">
    <source>
        <dbReference type="PIRSR" id="PIRSR622684-1"/>
    </source>
</evidence>
<dbReference type="InterPro" id="IPR022682">
    <property type="entry name" value="Calpain_domain_III"/>
</dbReference>
<evidence type="ECO:0000256" key="3">
    <source>
        <dbReference type="ARBA" id="ARBA00022801"/>
    </source>
</evidence>
<dbReference type="Gene3D" id="2.60.120.380">
    <property type="match status" value="1"/>
</dbReference>
<feature type="active site" evidence="5 6">
    <location>
        <position position="227"/>
    </location>
</feature>
<protein>
    <recommendedName>
        <fullName evidence="7">Calpain catalytic domain-containing protein</fullName>
    </recommendedName>
</protein>
<organism evidence="8 9">
    <name type="scientific">Ranatra chinensis</name>
    <dbReference type="NCBI Taxonomy" id="642074"/>
    <lineage>
        <taxon>Eukaryota</taxon>
        <taxon>Metazoa</taxon>
        <taxon>Ecdysozoa</taxon>
        <taxon>Arthropoda</taxon>
        <taxon>Hexapoda</taxon>
        <taxon>Insecta</taxon>
        <taxon>Pterygota</taxon>
        <taxon>Neoptera</taxon>
        <taxon>Paraneoptera</taxon>
        <taxon>Hemiptera</taxon>
        <taxon>Heteroptera</taxon>
        <taxon>Panheteroptera</taxon>
        <taxon>Nepomorpha</taxon>
        <taxon>Nepidae</taxon>
        <taxon>Ranatrinae</taxon>
        <taxon>Ranatra</taxon>
    </lineage>
</organism>